<evidence type="ECO:0000256" key="9">
    <source>
        <dbReference type="ARBA" id="ARBA00033634"/>
    </source>
</evidence>
<dbReference type="PROSITE" id="PS00595">
    <property type="entry name" value="AA_TRANSFER_CLASS_5"/>
    <property type="match status" value="1"/>
</dbReference>
<organism evidence="14 15">
    <name type="scientific">Branchiostoma lanceolatum</name>
    <name type="common">Common lancelet</name>
    <name type="synonym">Amphioxus lanceolatum</name>
    <dbReference type="NCBI Taxonomy" id="7740"/>
    <lineage>
        <taxon>Eukaryota</taxon>
        <taxon>Metazoa</taxon>
        <taxon>Chordata</taxon>
        <taxon>Cephalochordata</taxon>
        <taxon>Leptocardii</taxon>
        <taxon>Amphioxiformes</taxon>
        <taxon>Branchiostomatidae</taxon>
        <taxon>Branchiostoma</taxon>
    </lineage>
</organism>
<dbReference type="InterPro" id="IPR015421">
    <property type="entry name" value="PyrdxlP-dep_Trfase_major"/>
</dbReference>
<dbReference type="GO" id="GO:0005777">
    <property type="term" value="C:peroxisome"/>
    <property type="evidence" value="ECO:0007669"/>
    <property type="project" value="TreeGrafter"/>
</dbReference>
<comment type="cofactor">
    <cofactor evidence="1 12">
        <name>pyridoxal 5'-phosphate</name>
        <dbReference type="ChEBI" id="CHEBI:597326"/>
    </cofactor>
</comment>
<comment type="similarity">
    <text evidence="2 11">Belongs to the class-V pyridoxal-phosphate-dependent aminotransferase family.</text>
</comment>
<evidence type="ECO:0000256" key="10">
    <source>
        <dbReference type="ARBA" id="ARBA00033660"/>
    </source>
</evidence>
<dbReference type="FunFam" id="3.90.1150.10:FF:000039">
    <property type="entry name" value="Serine--pyruvate aminotransferase"/>
    <property type="match status" value="1"/>
</dbReference>
<keyword evidence="6" id="KW-0032">Aminotransferase</keyword>
<dbReference type="Gene3D" id="3.90.1150.10">
    <property type="entry name" value="Aspartate Aminotransferase, domain 1"/>
    <property type="match status" value="1"/>
</dbReference>
<evidence type="ECO:0000313" key="14">
    <source>
        <dbReference type="EMBL" id="CAH1239966.1"/>
    </source>
</evidence>
<dbReference type="PANTHER" id="PTHR21152">
    <property type="entry name" value="AMINOTRANSFERASE CLASS V"/>
    <property type="match status" value="1"/>
</dbReference>
<evidence type="ECO:0000256" key="3">
    <source>
        <dbReference type="ARBA" id="ARBA00013027"/>
    </source>
</evidence>
<keyword evidence="7" id="KW-0808">Transferase</keyword>
<dbReference type="InterPro" id="IPR015422">
    <property type="entry name" value="PyrdxlP-dep_Trfase_small"/>
</dbReference>
<dbReference type="EC" id="2.6.1.44" evidence="4"/>
<evidence type="ECO:0000256" key="12">
    <source>
        <dbReference type="RuleBase" id="RU004504"/>
    </source>
</evidence>
<dbReference type="CDD" id="cd06451">
    <property type="entry name" value="AGAT_like"/>
    <property type="match status" value="1"/>
</dbReference>
<accession>A0A8J9YSK8</accession>
<sequence length="469" mass="51428">MSLLRHKITHVYTASHPRQAYLHNHLFYYRIMLFLTHWRRVFTPTSSLALRLYHVTSPASSVGQSVPKMADKESLVGSFSPPVELLTPLRVPQKTLLGPGPSNASPRVLAASALPLLGHLHPEFLQIMDDVKAGIQYAFQTKNALTLAVSGTGHAAMEAAVVNMVEPGDVVLVAVHGLWGERCADMCSRNGAEVRTINKPIGQNFTLEDIQKGIEYHKPCMFFICHGESSAGVLQPLDGIGDICRKHDCLLLVDSVASLGGTPLYMDHQGIDIVYSGAQKVLSAPPGASPISFSARARGKLARRKQKVPSFYFDMNLLSDYWGVGLQKGQPRKYHHTGPISSVYALREGLAKLAEEGLENCISRHQENALLLHQGLEAMGLELWVKDKAARLPTVTVVRVPEGVNWKDVASYIMNKYSIEISGGLGASAGKAWRIGLMGHNCTRDNVELVLRALKDALQHFGVRIQARL</sequence>
<evidence type="ECO:0000256" key="5">
    <source>
        <dbReference type="ARBA" id="ARBA00019220"/>
    </source>
</evidence>
<keyword evidence="8" id="KW-0663">Pyridoxal phosphate</keyword>
<feature type="domain" description="Aminotransferase class V" evidence="13">
    <location>
        <begin position="118"/>
        <end position="447"/>
    </location>
</feature>
<dbReference type="Pfam" id="PF00266">
    <property type="entry name" value="Aminotran_5"/>
    <property type="match status" value="1"/>
</dbReference>
<dbReference type="OrthoDB" id="7403325at2759"/>
<dbReference type="PANTHER" id="PTHR21152:SF40">
    <property type="entry name" value="ALANINE--GLYOXYLATE AMINOTRANSFERASE"/>
    <property type="match status" value="1"/>
</dbReference>
<evidence type="ECO:0000313" key="15">
    <source>
        <dbReference type="Proteomes" id="UP000838412"/>
    </source>
</evidence>
<evidence type="ECO:0000256" key="2">
    <source>
        <dbReference type="ARBA" id="ARBA00009236"/>
    </source>
</evidence>
<dbReference type="GO" id="GO:0004760">
    <property type="term" value="F:L-serine-pyruvate transaminase activity"/>
    <property type="evidence" value="ECO:0007669"/>
    <property type="project" value="UniProtKB-EC"/>
</dbReference>
<dbReference type="InterPro" id="IPR000192">
    <property type="entry name" value="Aminotrans_V_dom"/>
</dbReference>
<evidence type="ECO:0000256" key="6">
    <source>
        <dbReference type="ARBA" id="ARBA00022576"/>
    </source>
</evidence>
<evidence type="ECO:0000256" key="11">
    <source>
        <dbReference type="RuleBase" id="RU004075"/>
    </source>
</evidence>
<dbReference type="FunFam" id="3.40.640.10:FF:000027">
    <property type="entry name" value="Serine--pyruvate aminotransferase, mitochondrial"/>
    <property type="match status" value="1"/>
</dbReference>
<dbReference type="SUPFAM" id="SSF53383">
    <property type="entry name" value="PLP-dependent transferases"/>
    <property type="match status" value="1"/>
</dbReference>
<dbReference type="InterPro" id="IPR020578">
    <property type="entry name" value="Aminotrans_V_PyrdxlP_BS"/>
</dbReference>
<evidence type="ECO:0000256" key="1">
    <source>
        <dbReference type="ARBA" id="ARBA00001933"/>
    </source>
</evidence>
<gene>
    <name evidence="14" type="primary">AGXT</name>
    <name evidence="14" type="ORF">BLAG_LOCUS4096</name>
</gene>
<evidence type="ECO:0000256" key="8">
    <source>
        <dbReference type="ARBA" id="ARBA00022898"/>
    </source>
</evidence>
<evidence type="ECO:0000259" key="13">
    <source>
        <dbReference type="Pfam" id="PF00266"/>
    </source>
</evidence>
<dbReference type="GO" id="GO:0019265">
    <property type="term" value="P:glycine biosynthetic process, by transamination of glyoxylate"/>
    <property type="evidence" value="ECO:0007669"/>
    <property type="project" value="TreeGrafter"/>
</dbReference>
<name>A0A8J9YSK8_BRALA</name>
<dbReference type="Proteomes" id="UP000838412">
    <property type="component" value="Chromosome 11"/>
</dbReference>
<proteinExistence type="inferred from homology"/>
<evidence type="ECO:0000256" key="4">
    <source>
        <dbReference type="ARBA" id="ARBA00013049"/>
    </source>
</evidence>
<comment type="catalytic activity">
    <reaction evidence="10">
        <text>glyoxylate + L-alanine = glycine + pyruvate</text>
        <dbReference type="Rhea" id="RHEA:24248"/>
        <dbReference type="ChEBI" id="CHEBI:15361"/>
        <dbReference type="ChEBI" id="CHEBI:36655"/>
        <dbReference type="ChEBI" id="CHEBI:57305"/>
        <dbReference type="ChEBI" id="CHEBI:57972"/>
        <dbReference type="EC" id="2.6.1.44"/>
    </reaction>
    <physiologicalReaction direction="left-to-right" evidence="10">
        <dbReference type="Rhea" id="RHEA:24249"/>
    </physiologicalReaction>
</comment>
<dbReference type="InterPro" id="IPR015424">
    <property type="entry name" value="PyrdxlP-dep_Trfase"/>
</dbReference>
<dbReference type="GO" id="GO:0008453">
    <property type="term" value="F:alanine-glyoxylate transaminase activity"/>
    <property type="evidence" value="ECO:0007669"/>
    <property type="project" value="UniProtKB-EC"/>
</dbReference>
<reference evidence="14" key="1">
    <citation type="submission" date="2022-01" db="EMBL/GenBank/DDBJ databases">
        <authorList>
            <person name="Braso-Vives M."/>
        </authorList>
    </citation>
    <scope>NUCLEOTIDE SEQUENCE</scope>
</reference>
<comment type="catalytic activity">
    <reaction evidence="9">
        <text>L-serine + pyruvate = 3-hydroxypyruvate + L-alanine</text>
        <dbReference type="Rhea" id="RHEA:22852"/>
        <dbReference type="ChEBI" id="CHEBI:15361"/>
        <dbReference type="ChEBI" id="CHEBI:17180"/>
        <dbReference type="ChEBI" id="CHEBI:33384"/>
        <dbReference type="ChEBI" id="CHEBI:57972"/>
        <dbReference type="EC" id="2.6.1.51"/>
    </reaction>
    <physiologicalReaction direction="left-to-right" evidence="9">
        <dbReference type="Rhea" id="RHEA:22853"/>
    </physiologicalReaction>
</comment>
<evidence type="ECO:0000256" key="7">
    <source>
        <dbReference type="ARBA" id="ARBA00022679"/>
    </source>
</evidence>
<dbReference type="EMBL" id="OV696696">
    <property type="protein sequence ID" value="CAH1239966.1"/>
    <property type="molecule type" value="Genomic_DNA"/>
</dbReference>
<protein>
    <recommendedName>
        <fullName evidence="5">Alanine--glyoxylate aminotransferase</fullName>
        <ecNumber evidence="4">2.6.1.44</ecNumber>
        <ecNumber evidence="3">2.6.1.51</ecNumber>
    </recommendedName>
</protein>
<dbReference type="EC" id="2.6.1.51" evidence="3"/>
<dbReference type="Gene3D" id="3.40.640.10">
    <property type="entry name" value="Type I PLP-dependent aspartate aminotransferase-like (Major domain)"/>
    <property type="match status" value="1"/>
</dbReference>
<keyword evidence="15" id="KW-1185">Reference proteome</keyword>
<dbReference type="AlphaFoldDB" id="A0A8J9YSK8"/>